<name>A0A2K3DML8_CHLRE</name>
<dbReference type="GO" id="GO:0016887">
    <property type="term" value="F:ATP hydrolysis activity"/>
    <property type="evidence" value="ECO:0007669"/>
    <property type="project" value="InterPro"/>
</dbReference>
<keyword evidence="7" id="KW-0812">Transmembrane</keyword>
<keyword evidence="4" id="KW-0496">Mitochondrion</keyword>
<dbReference type="Pfam" id="PF00004">
    <property type="entry name" value="AAA"/>
    <property type="match status" value="1"/>
</dbReference>
<dbReference type="SUPFAM" id="SSF52540">
    <property type="entry name" value="P-loop containing nucleoside triphosphate hydrolases"/>
    <property type="match status" value="1"/>
</dbReference>
<feature type="compositionally biased region" description="Low complexity" evidence="6">
    <location>
        <begin position="462"/>
        <end position="480"/>
    </location>
</feature>
<comment type="similarity">
    <text evidence="5">Belongs to the AAA ATPase family.</text>
</comment>
<dbReference type="AlphaFoldDB" id="A0A2K3DML8"/>
<dbReference type="EMBL" id="CM008967">
    <property type="protein sequence ID" value="PNW81772.1"/>
    <property type="molecule type" value="Genomic_DNA"/>
</dbReference>
<evidence type="ECO:0000259" key="8">
    <source>
        <dbReference type="SMART" id="SM00382"/>
    </source>
</evidence>
<evidence type="ECO:0000256" key="1">
    <source>
        <dbReference type="ARBA" id="ARBA00004173"/>
    </source>
</evidence>
<dbReference type="InterPro" id="IPR003959">
    <property type="entry name" value="ATPase_AAA_core"/>
</dbReference>
<reference evidence="9 10" key="1">
    <citation type="journal article" date="2007" name="Science">
        <title>The Chlamydomonas genome reveals the evolution of key animal and plant functions.</title>
        <authorList>
            <person name="Merchant S.S."/>
            <person name="Prochnik S.E."/>
            <person name="Vallon O."/>
            <person name="Harris E.H."/>
            <person name="Karpowicz S.J."/>
            <person name="Witman G.B."/>
            <person name="Terry A."/>
            <person name="Salamov A."/>
            <person name="Fritz-Laylin L.K."/>
            <person name="Marechal-Drouard L."/>
            <person name="Marshall W.F."/>
            <person name="Qu L.H."/>
            <person name="Nelson D.R."/>
            <person name="Sanderfoot A.A."/>
            <person name="Spalding M.H."/>
            <person name="Kapitonov V.V."/>
            <person name="Ren Q."/>
            <person name="Ferris P."/>
            <person name="Lindquist E."/>
            <person name="Shapiro H."/>
            <person name="Lucas S.M."/>
            <person name="Grimwood J."/>
            <person name="Schmutz J."/>
            <person name="Cardol P."/>
            <person name="Cerutti H."/>
            <person name="Chanfreau G."/>
            <person name="Chen C.L."/>
            <person name="Cognat V."/>
            <person name="Croft M.T."/>
            <person name="Dent R."/>
            <person name="Dutcher S."/>
            <person name="Fernandez E."/>
            <person name="Fukuzawa H."/>
            <person name="Gonzalez-Ballester D."/>
            <person name="Gonzalez-Halphen D."/>
            <person name="Hallmann A."/>
            <person name="Hanikenne M."/>
            <person name="Hippler M."/>
            <person name="Inwood W."/>
            <person name="Jabbari K."/>
            <person name="Kalanon M."/>
            <person name="Kuras R."/>
            <person name="Lefebvre P.A."/>
            <person name="Lemaire S.D."/>
            <person name="Lobanov A.V."/>
            <person name="Lohr M."/>
            <person name="Manuell A."/>
            <person name="Meier I."/>
            <person name="Mets L."/>
            <person name="Mittag M."/>
            <person name="Mittelmeier T."/>
            <person name="Moroney J.V."/>
            <person name="Moseley J."/>
            <person name="Napoli C."/>
            <person name="Nedelcu A.M."/>
            <person name="Niyogi K."/>
            <person name="Novoselov S.V."/>
            <person name="Paulsen I.T."/>
            <person name="Pazour G."/>
            <person name="Purton S."/>
            <person name="Ral J.P."/>
            <person name="Riano-Pachon D.M."/>
            <person name="Riekhof W."/>
            <person name="Rymarquis L."/>
            <person name="Schroda M."/>
            <person name="Stern D."/>
            <person name="Umen J."/>
            <person name="Willows R."/>
            <person name="Wilson N."/>
            <person name="Zimmer S.L."/>
            <person name="Allmer J."/>
            <person name="Balk J."/>
            <person name="Bisova K."/>
            <person name="Chen C.J."/>
            <person name="Elias M."/>
            <person name="Gendler K."/>
            <person name="Hauser C."/>
            <person name="Lamb M.R."/>
            <person name="Ledford H."/>
            <person name="Long J.C."/>
            <person name="Minagawa J."/>
            <person name="Page M.D."/>
            <person name="Pan J."/>
            <person name="Pootakham W."/>
            <person name="Roje S."/>
            <person name="Rose A."/>
            <person name="Stahlberg E."/>
            <person name="Terauchi A.M."/>
            <person name="Yang P."/>
            <person name="Ball S."/>
            <person name="Bowler C."/>
            <person name="Dieckmann C.L."/>
            <person name="Gladyshev V.N."/>
            <person name="Green P."/>
            <person name="Jorgensen R."/>
            <person name="Mayfield S."/>
            <person name="Mueller-Roeber B."/>
            <person name="Rajamani S."/>
            <person name="Sayre R.T."/>
            <person name="Brokstein P."/>
            <person name="Dubchak I."/>
            <person name="Goodstein D."/>
            <person name="Hornick L."/>
            <person name="Huang Y.W."/>
            <person name="Jhaveri J."/>
            <person name="Luo Y."/>
            <person name="Martinez D."/>
            <person name="Ngau W.C."/>
            <person name="Otillar B."/>
            <person name="Poliakov A."/>
            <person name="Porter A."/>
            <person name="Szajkowski L."/>
            <person name="Werner G."/>
            <person name="Zhou K."/>
            <person name="Grigoriev I.V."/>
            <person name="Rokhsar D.S."/>
            <person name="Grossman A.R."/>
        </authorList>
    </citation>
    <scope>NUCLEOTIDE SEQUENCE [LARGE SCALE GENOMIC DNA]</scope>
    <source>
        <strain evidence="10">CC-503</strain>
    </source>
</reference>
<proteinExistence type="inferred from homology"/>
<evidence type="ECO:0000256" key="4">
    <source>
        <dbReference type="ARBA" id="ARBA00023128"/>
    </source>
</evidence>
<keyword evidence="7" id="KW-0472">Membrane</keyword>
<feature type="compositionally biased region" description="Low complexity" evidence="6">
    <location>
        <begin position="436"/>
        <end position="447"/>
    </location>
</feature>
<feature type="compositionally biased region" description="Basic and acidic residues" evidence="6">
    <location>
        <begin position="345"/>
        <end position="356"/>
    </location>
</feature>
<comment type="subcellular location">
    <subcellularLocation>
        <location evidence="1">Mitochondrion</location>
    </subcellularLocation>
</comment>
<evidence type="ECO:0000313" key="10">
    <source>
        <dbReference type="Proteomes" id="UP000006906"/>
    </source>
</evidence>
<evidence type="ECO:0000313" key="9">
    <source>
        <dbReference type="EMBL" id="PNW81772.1"/>
    </source>
</evidence>
<dbReference type="GO" id="GO:0005524">
    <property type="term" value="F:ATP binding"/>
    <property type="evidence" value="ECO:0007669"/>
    <property type="project" value="UniProtKB-KW"/>
</dbReference>
<dbReference type="PANTHER" id="PTHR45644:SF3">
    <property type="entry name" value="FI08533P-RELATED"/>
    <property type="match status" value="1"/>
</dbReference>
<dbReference type="KEGG" id="cre:CHLRE_06g259550v5"/>
<dbReference type="InterPro" id="IPR027417">
    <property type="entry name" value="P-loop_NTPase"/>
</dbReference>
<feature type="compositionally biased region" description="Low complexity" evidence="6">
    <location>
        <begin position="360"/>
        <end position="378"/>
    </location>
</feature>
<feature type="region of interest" description="Disordered" evidence="6">
    <location>
        <begin position="316"/>
        <end position="528"/>
    </location>
</feature>
<feature type="domain" description="AAA+ ATPase" evidence="8">
    <location>
        <begin position="139"/>
        <end position="281"/>
    </location>
</feature>
<feature type="transmembrane region" description="Helical" evidence="7">
    <location>
        <begin position="21"/>
        <end position="40"/>
    </location>
</feature>
<sequence>MSFLADFWEKLKKGDYRAIDIALTAALTLGATISTGISIYEVYLKRQTQAAAREAASSGPKRGRPLPESLIALHGLRPEQLQFLDVHEGLMLTCLVPPGQLALASGEVYGVDVVLDDLKRKLLRPVQLRDWYSRGLWRLPKGVLLYGPSGTGKTSLAKVIAKAGQFRFLHLSAAAISDKWIGEGPKRVRAAFSLAHRVAPCIIFVDEVDTLLSRRTDANQPGGHEAYDQVKTEFMSQWDGLLSEAAQLSGVVVMGATNRRQALDPAVLRRFTLQYEVPAPGLPQRRAILLGYLRRHVGPVEHDLLPPGLMAAEARAALRRRQRQQQKQARQQQPVAASEAAAAAEAREEGAGRVEEGEVSSDAACSSVSASASDASCDGPEPSSDISTSDVECGAAAGRRGRSSGAGDDTSTSTNTTDASRDTLTDPQKRDIKLNTTSTSSSSSGGTLIKGPQQKAHVDSPAAGQTAAAEAAAPATMVTADNEPGTEPDAGAEGEAGLPLDAADDHNDDDETGADSDGGSGDDVDAPGLDWLAAATEGLTGAHLRELCHRAALLVLDEVPEEQLKSLHPDRGGVEVLRALCRHDFEVALRLQSGAPLAG</sequence>
<dbReference type="GO" id="GO:0005741">
    <property type="term" value="C:mitochondrial outer membrane"/>
    <property type="evidence" value="ECO:0000318"/>
    <property type="project" value="GO_Central"/>
</dbReference>
<dbReference type="OrthoDB" id="544605at2759"/>
<dbReference type="PROSITE" id="PS00674">
    <property type="entry name" value="AAA"/>
    <property type="match status" value="1"/>
</dbReference>
<dbReference type="STRING" id="3055.A0A2K3DML8"/>
<organism evidence="9 10">
    <name type="scientific">Chlamydomonas reinhardtii</name>
    <name type="common">Chlamydomonas smithii</name>
    <dbReference type="NCBI Taxonomy" id="3055"/>
    <lineage>
        <taxon>Eukaryota</taxon>
        <taxon>Viridiplantae</taxon>
        <taxon>Chlorophyta</taxon>
        <taxon>core chlorophytes</taxon>
        <taxon>Chlorophyceae</taxon>
        <taxon>CS clade</taxon>
        <taxon>Chlamydomonadales</taxon>
        <taxon>Chlamydomonadaceae</taxon>
        <taxon>Chlamydomonas</taxon>
    </lineage>
</organism>
<feature type="compositionally biased region" description="Low complexity" evidence="6">
    <location>
        <begin position="394"/>
        <end position="418"/>
    </location>
</feature>
<keyword evidence="2 5" id="KW-0547">Nucleotide-binding</keyword>
<dbReference type="Proteomes" id="UP000006906">
    <property type="component" value="Chromosome 6"/>
</dbReference>
<keyword evidence="3 5" id="KW-0067">ATP-binding</keyword>
<dbReference type="RefSeq" id="XP_042923475.1">
    <property type="nucleotide sequence ID" value="XM_043062769.1"/>
</dbReference>
<feature type="compositionally biased region" description="Basic and acidic residues" evidence="6">
    <location>
        <begin position="419"/>
        <end position="433"/>
    </location>
</feature>
<keyword evidence="10" id="KW-1185">Reference proteome</keyword>
<dbReference type="InterPro" id="IPR003593">
    <property type="entry name" value="AAA+_ATPase"/>
</dbReference>
<evidence type="ECO:0000256" key="6">
    <source>
        <dbReference type="SAM" id="MobiDB-lite"/>
    </source>
</evidence>
<dbReference type="InterPro" id="IPR003960">
    <property type="entry name" value="ATPase_AAA_CS"/>
</dbReference>
<dbReference type="InterPro" id="IPR051701">
    <property type="entry name" value="Mito_OM_Translocase_MSP1"/>
</dbReference>
<evidence type="ECO:0000256" key="2">
    <source>
        <dbReference type="ARBA" id="ARBA00022741"/>
    </source>
</evidence>
<evidence type="ECO:0000256" key="3">
    <source>
        <dbReference type="ARBA" id="ARBA00022840"/>
    </source>
</evidence>
<dbReference type="SMART" id="SM00382">
    <property type="entry name" value="AAA"/>
    <property type="match status" value="1"/>
</dbReference>
<keyword evidence="7" id="KW-1133">Transmembrane helix</keyword>
<dbReference type="Gramene" id="PNW81772">
    <property type="protein sequence ID" value="PNW81772"/>
    <property type="gene ID" value="CHLRE_06g259550v5"/>
</dbReference>
<accession>A0A2K3DML8</accession>
<dbReference type="GeneID" id="5722063"/>
<dbReference type="Gene3D" id="1.10.8.60">
    <property type="match status" value="2"/>
</dbReference>
<gene>
    <name evidence="9" type="ORF">CHLRE_06g259550v5</name>
</gene>
<protein>
    <recommendedName>
        <fullName evidence="8">AAA+ ATPase domain-containing protein</fullName>
    </recommendedName>
</protein>
<feature type="compositionally biased region" description="Low complexity" evidence="6">
    <location>
        <begin position="325"/>
        <end position="344"/>
    </location>
</feature>
<evidence type="ECO:0000256" key="7">
    <source>
        <dbReference type="SAM" id="Phobius"/>
    </source>
</evidence>
<dbReference type="PANTHER" id="PTHR45644">
    <property type="entry name" value="AAA ATPASE, PUTATIVE (AFU_ORTHOLOGUE AFUA_2G12920)-RELATED-RELATED"/>
    <property type="match status" value="1"/>
</dbReference>
<dbReference type="ExpressionAtlas" id="A0A2K3DML8">
    <property type="expression patterns" value="baseline"/>
</dbReference>
<feature type="compositionally biased region" description="Acidic residues" evidence="6">
    <location>
        <begin position="506"/>
        <end position="525"/>
    </location>
</feature>
<dbReference type="Gene3D" id="3.40.50.300">
    <property type="entry name" value="P-loop containing nucleotide triphosphate hydrolases"/>
    <property type="match status" value="1"/>
</dbReference>
<evidence type="ECO:0000256" key="5">
    <source>
        <dbReference type="RuleBase" id="RU003651"/>
    </source>
</evidence>
<dbReference type="InParanoid" id="A0A2K3DML8"/>